<reference evidence="3 4" key="1">
    <citation type="submission" date="2020-07" db="EMBL/GenBank/DDBJ databases">
        <title>Sequencing the genomes of 1000 actinobacteria strains.</title>
        <authorList>
            <person name="Klenk H.-P."/>
        </authorList>
    </citation>
    <scope>NUCLEOTIDE SEQUENCE [LARGE SCALE GENOMIC DNA]</scope>
    <source>
        <strain evidence="3 4">DSM 21350</strain>
    </source>
</reference>
<dbReference type="Proteomes" id="UP000535511">
    <property type="component" value="Unassembled WGS sequence"/>
</dbReference>
<keyword evidence="4" id="KW-1185">Reference proteome</keyword>
<gene>
    <name evidence="2" type="ORF">BJZ21_004020</name>
    <name evidence="3" type="ORF">BJZ21_004089</name>
</gene>
<protein>
    <submittedName>
        <fullName evidence="3">Uncharacterized protein</fullName>
    </submittedName>
</protein>
<evidence type="ECO:0000256" key="1">
    <source>
        <dbReference type="SAM" id="MobiDB-lite"/>
    </source>
</evidence>
<organism evidence="3 4">
    <name type="scientific">Nocardioides panaciterrulae</name>
    <dbReference type="NCBI Taxonomy" id="661492"/>
    <lineage>
        <taxon>Bacteria</taxon>
        <taxon>Bacillati</taxon>
        <taxon>Actinomycetota</taxon>
        <taxon>Actinomycetes</taxon>
        <taxon>Propionibacteriales</taxon>
        <taxon>Nocardioidaceae</taxon>
        <taxon>Nocardioides</taxon>
    </lineage>
</organism>
<feature type="region of interest" description="Disordered" evidence="1">
    <location>
        <begin position="39"/>
        <end position="80"/>
    </location>
</feature>
<dbReference type="EMBL" id="JACCBG010000001">
    <property type="protein sequence ID" value="NYD44006.1"/>
    <property type="molecule type" value="Genomic_DNA"/>
</dbReference>
<dbReference type="RefSeq" id="WP_179665395.1">
    <property type="nucleotide sequence ID" value="NZ_JACCBG010000001.1"/>
</dbReference>
<dbReference type="AlphaFoldDB" id="A0A7Y9EA67"/>
<evidence type="ECO:0000313" key="2">
    <source>
        <dbReference type="EMBL" id="NYD43937.1"/>
    </source>
</evidence>
<evidence type="ECO:0000313" key="4">
    <source>
        <dbReference type="Proteomes" id="UP000535511"/>
    </source>
</evidence>
<sequence>MKVRIKVAQTGLYNGAPWPAVGKTIDLPDHVAKGMISAGHVEQASGGSKDAPKVETRPAPGGNVETREKTAKKATPAKKG</sequence>
<comment type="caution">
    <text evidence="3">The sequence shown here is derived from an EMBL/GenBank/DDBJ whole genome shotgun (WGS) entry which is preliminary data.</text>
</comment>
<evidence type="ECO:0000313" key="3">
    <source>
        <dbReference type="EMBL" id="NYD44006.1"/>
    </source>
</evidence>
<accession>A0A7Y9EA67</accession>
<name>A0A7Y9EA67_9ACTN</name>
<dbReference type="EMBL" id="JACCBG010000001">
    <property type="protein sequence ID" value="NYD43937.1"/>
    <property type="molecule type" value="Genomic_DNA"/>
</dbReference>
<proteinExistence type="predicted"/>